<name>A0ACC0J178_9ERIC</name>
<sequence length="393" mass="44387">MAVTDAGHQVVGSFLSGSLQQQELFEVLVGKDTKKNADAAREALLSEIELEVTQGDELYMPQEETEEQVHFPVSYNGDYPSSMIVVAARADQLGLQEEELKHEIEHDVEERKLEEKLEYQSQIAEEDKHTNLAKQNKHVVASIAEEVEEMDVACSTDLGPRLRNVGENSCFINVIVQSLWHLRTFRGKFLRRSTPAHAHTEDPCIVCELHGIFTALKEAKEGDDVVSPTTLRIALSKWQDGNFQEVDKFDGLVIIFSPFFKGQKNDASEALVAILDLCYFPTQHDHSNELLKRDIREKHQNSYGSCSKPNIPHCILSTPLHVWESLKEPAHKISATLGALSTKIDIGVIYEGLDPGNTRYLISMVCYGLEHYICFVYNRAKENRILHDDDKVK</sequence>
<dbReference type="EMBL" id="CM045758">
    <property type="protein sequence ID" value="KAI8030251.1"/>
    <property type="molecule type" value="Genomic_DNA"/>
</dbReference>
<reference evidence="1 2" key="1">
    <citation type="journal article" date="2022" name="Plant J.">
        <title>Chromosome-level genome of Camellia lanceoleosa provides a valuable resource for understanding genome evolution and self-incompatibility.</title>
        <authorList>
            <person name="Gong W."/>
            <person name="Xiao S."/>
            <person name="Wang L."/>
            <person name="Liao Z."/>
            <person name="Chang Y."/>
            <person name="Mo W."/>
            <person name="Hu G."/>
            <person name="Li W."/>
            <person name="Zhao G."/>
            <person name="Zhu H."/>
            <person name="Hu X."/>
            <person name="Ji K."/>
            <person name="Xiang X."/>
            <person name="Song Q."/>
            <person name="Yuan D."/>
            <person name="Jin S."/>
            <person name="Zhang L."/>
        </authorList>
    </citation>
    <scope>NUCLEOTIDE SEQUENCE [LARGE SCALE GENOMIC DNA]</scope>
    <source>
        <strain evidence="1">SQ_2022a</strain>
    </source>
</reference>
<accession>A0ACC0J178</accession>
<evidence type="ECO:0000313" key="2">
    <source>
        <dbReference type="Proteomes" id="UP001060215"/>
    </source>
</evidence>
<keyword evidence="1" id="KW-0378">Hydrolase</keyword>
<comment type="caution">
    <text evidence="1">The sequence shown here is derived from an EMBL/GenBank/DDBJ whole genome shotgun (WGS) entry which is preliminary data.</text>
</comment>
<proteinExistence type="predicted"/>
<feature type="non-terminal residue" evidence="1">
    <location>
        <position position="393"/>
    </location>
</feature>
<keyword evidence="2" id="KW-1185">Reference proteome</keyword>
<dbReference type="Proteomes" id="UP001060215">
    <property type="component" value="Chromosome 1"/>
</dbReference>
<evidence type="ECO:0000313" key="1">
    <source>
        <dbReference type="EMBL" id="KAI8030251.1"/>
    </source>
</evidence>
<protein>
    <submittedName>
        <fullName evidence="1">Inactive ubiquitin carboxyl-terminal hydrolase 54</fullName>
    </submittedName>
</protein>
<organism evidence="1 2">
    <name type="scientific">Camellia lanceoleosa</name>
    <dbReference type="NCBI Taxonomy" id="1840588"/>
    <lineage>
        <taxon>Eukaryota</taxon>
        <taxon>Viridiplantae</taxon>
        <taxon>Streptophyta</taxon>
        <taxon>Embryophyta</taxon>
        <taxon>Tracheophyta</taxon>
        <taxon>Spermatophyta</taxon>
        <taxon>Magnoliopsida</taxon>
        <taxon>eudicotyledons</taxon>
        <taxon>Gunneridae</taxon>
        <taxon>Pentapetalae</taxon>
        <taxon>asterids</taxon>
        <taxon>Ericales</taxon>
        <taxon>Theaceae</taxon>
        <taxon>Camellia</taxon>
    </lineage>
</organism>
<gene>
    <name evidence="1" type="ORF">LOK49_LG01G02936</name>
</gene>